<dbReference type="EMBL" id="BAAANY010000021">
    <property type="protein sequence ID" value="GAA1698334.1"/>
    <property type="molecule type" value="Genomic_DNA"/>
</dbReference>
<proteinExistence type="predicted"/>
<sequence>MSEHVEYDSSGNQYDVYEHSDGSADVYEYGADGVDAHDSIDADGAQHVTATDGAGDSASENVNSDGTVSDVHESSADGYQADAYNNYNGTYTYDSN</sequence>
<evidence type="ECO:0000256" key="1">
    <source>
        <dbReference type="SAM" id="MobiDB-lite"/>
    </source>
</evidence>
<feature type="compositionally biased region" description="Polar residues" evidence="1">
    <location>
        <begin position="58"/>
        <end position="67"/>
    </location>
</feature>
<name>A0ABP4U345_9ACTN</name>
<dbReference type="RefSeq" id="WP_344313275.1">
    <property type="nucleotide sequence ID" value="NZ_BAAANY010000021.1"/>
</dbReference>
<accession>A0ABP4U345</accession>
<dbReference type="Proteomes" id="UP001500618">
    <property type="component" value="Unassembled WGS sequence"/>
</dbReference>
<feature type="region of interest" description="Disordered" evidence="1">
    <location>
        <begin position="1"/>
        <end position="96"/>
    </location>
</feature>
<feature type="compositionally biased region" description="Polar residues" evidence="1">
    <location>
        <begin position="83"/>
        <end position="96"/>
    </location>
</feature>
<evidence type="ECO:0000313" key="2">
    <source>
        <dbReference type="EMBL" id="GAA1698334.1"/>
    </source>
</evidence>
<gene>
    <name evidence="2" type="ORF">GCM10009765_54700</name>
</gene>
<protein>
    <submittedName>
        <fullName evidence="2">Uncharacterized protein</fullName>
    </submittedName>
</protein>
<organism evidence="2 3">
    <name type="scientific">Fodinicola feengrottensis</name>
    <dbReference type="NCBI Taxonomy" id="435914"/>
    <lineage>
        <taxon>Bacteria</taxon>
        <taxon>Bacillati</taxon>
        <taxon>Actinomycetota</taxon>
        <taxon>Actinomycetes</taxon>
        <taxon>Mycobacteriales</taxon>
        <taxon>Fodinicola</taxon>
    </lineage>
</organism>
<evidence type="ECO:0000313" key="3">
    <source>
        <dbReference type="Proteomes" id="UP001500618"/>
    </source>
</evidence>
<keyword evidence="3" id="KW-1185">Reference proteome</keyword>
<comment type="caution">
    <text evidence="2">The sequence shown here is derived from an EMBL/GenBank/DDBJ whole genome shotgun (WGS) entry which is preliminary data.</text>
</comment>
<reference evidence="3" key="1">
    <citation type="journal article" date="2019" name="Int. J. Syst. Evol. Microbiol.">
        <title>The Global Catalogue of Microorganisms (GCM) 10K type strain sequencing project: providing services to taxonomists for standard genome sequencing and annotation.</title>
        <authorList>
            <consortium name="The Broad Institute Genomics Platform"/>
            <consortium name="The Broad Institute Genome Sequencing Center for Infectious Disease"/>
            <person name="Wu L."/>
            <person name="Ma J."/>
        </authorList>
    </citation>
    <scope>NUCLEOTIDE SEQUENCE [LARGE SCALE GENOMIC DNA]</scope>
    <source>
        <strain evidence="3">JCM 14718</strain>
    </source>
</reference>